<dbReference type="EMBL" id="WWBZ02000022">
    <property type="protein sequence ID" value="KAF4307679.1"/>
    <property type="molecule type" value="Genomic_DNA"/>
</dbReference>
<evidence type="ECO:0000313" key="2">
    <source>
        <dbReference type="EMBL" id="KAF4307679.1"/>
    </source>
</evidence>
<name>A0A8H4IV24_9PEZI</name>
<reference evidence="2" key="1">
    <citation type="submission" date="2020-04" db="EMBL/GenBank/DDBJ databases">
        <title>Genome Assembly and Annotation of Botryosphaeria dothidea sdau 11-99, a Latent Pathogen of Apple Fruit Ring Rot in China.</title>
        <authorList>
            <person name="Yu C."/>
            <person name="Diao Y."/>
            <person name="Lu Q."/>
            <person name="Zhao J."/>
            <person name="Cui S."/>
            <person name="Peng C."/>
            <person name="He B."/>
            <person name="Liu H."/>
        </authorList>
    </citation>
    <scope>NUCLEOTIDE SEQUENCE [LARGE SCALE GENOMIC DNA]</scope>
    <source>
        <strain evidence="2">Sdau11-99</strain>
    </source>
</reference>
<keyword evidence="1" id="KW-1133">Transmembrane helix</keyword>
<dbReference type="Proteomes" id="UP000572817">
    <property type="component" value="Unassembled WGS sequence"/>
</dbReference>
<comment type="caution">
    <text evidence="2">The sequence shown here is derived from an EMBL/GenBank/DDBJ whole genome shotgun (WGS) entry which is preliminary data.</text>
</comment>
<dbReference type="AlphaFoldDB" id="A0A8H4IV24"/>
<evidence type="ECO:0000256" key="1">
    <source>
        <dbReference type="SAM" id="Phobius"/>
    </source>
</evidence>
<keyword evidence="1" id="KW-0812">Transmembrane</keyword>
<gene>
    <name evidence="2" type="ORF">GTA08_BOTSDO03990</name>
</gene>
<keyword evidence="3" id="KW-1185">Reference proteome</keyword>
<sequence length="238" mass="26710">MAQQKLVIGTPVTPHSPKDHHIIDVAHWRCCVCHTHNALTRDTRLRPSTHPINPSRCALCRNPPCSHCTLSRPVAADGTTSAALLPYHPTARDHRGFVCPFCGTATIADSRSWFMDDQMRERCGDVGSARAPRRALSPFARRRKCALLDKFLARCGEPACRRRVADEFLEFYVPRTPGWEGTTFSEGVDVVLRWWWAVRGVRMPVWGERVPSAVVVLAVVVLAQLLGWGLCWLHSLVE</sequence>
<protein>
    <submittedName>
        <fullName evidence="2">Uncharacterized protein</fullName>
    </submittedName>
</protein>
<organism evidence="2 3">
    <name type="scientific">Botryosphaeria dothidea</name>
    <dbReference type="NCBI Taxonomy" id="55169"/>
    <lineage>
        <taxon>Eukaryota</taxon>
        <taxon>Fungi</taxon>
        <taxon>Dikarya</taxon>
        <taxon>Ascomycota</taxon>
        <taxon>Pezizomycotina</taxon>
        <taxon>Dothideomycetes</taxon>
        <taxon>Dothideomycetes incertae sedis</taxon>
        <taxon>Botryosphaeriales</taxon>
        <taxon>Botryosphaeriaceae</taxon>
        <taxon>Botryosphaeria</taxon>
    </lineage>
</organism>
<keyword evidence="1" id="KW-0472">Membrane</keyword>
<evidence type="ECO:0000313" key="3">
    <source>
        <dbReference type="Proteomes" id="UP000572817"/>
    </source>
</evidence>
<feature type="transmembrane region" description="Helical" evidence="1">
    <location>
        <begin position="212"/>
        <end position="235"/>
    </location>
</feature>
<proteinExistence type="predicted"/>
<accession>A0A8H4IV24</accession>